<dbReference type="Proteomes" id="UP000783390">
    <property type="component" value="Unassembled WGS sequence"/>
</dbReference>
<evidence type="ECO:0000259" key="3">
    <source>
        <dbReference type="Pfam" id="PF00460"/>
    </source>
</evidence>
<dbReference type="RefSeq" id="WP_209796997.1">
    <property type="nucleotide sequence ID" value="NZ_JAGGJZ010000004.1"/>
</dbReference>
<evidence type="ECO:0000256" key="2">
    <source>
        <dbReference type="RuleBase" id="RU362116"/>
    </source>
</evidence>
<comment type="caution">
    <text evidence="6">The sequence shown here is derived from an EMBL/GenBank/DDBJ whole genome shotgun (WGS) entry which is preliminary data.</text>
</comment>
<dbReference type="EMBL" id="JAGGJZ010000004">
    <property type="protein sequence ID" value="MBP1890070.1"/>
    <property type="molecule type" value="Genomic_DNA"/>
</dbReference>
<name>A0ABS4F1D8_9CLOT</name>
<dbReference type="PANTHER" id="PTHR30435:SF19">
    <property type="entry name" value="FLAGELLAR BASAL-BODY ROD PROTEIN FLGG"/>
    <property type="match status" value="1"/>
</dbReference>
<comment type="subcellular location">
    <subcellularLocation>
        <location evidence="2">Bacterial flagellum basal body</location>
    </subcellularLocation>
</comment>
<dbReference type="InterPro" id="IPR053967">
    <property type="entry name" value="LlgE_F_G-like_D1"/>
</dbReference>
<dbReference type="SUPFAM" id="SSF117143">
    <property type="entry name" value="Flagellar hook protein flgE"/>
    <property type="match status" value="1"/>
</dbReference>
<evidence type="ECO:0000313" key="7">
    <source>
        <dbReference type="Proteomes" id="UP000783390"/>
    </source>
</evidence>
<proteinExistence type="inferred from homology"/>
<keyword evidence="7" id="KW-1185">Reference proteome</keyword>
<sequence>MFDIINIARNGMGATQDNIDIISNNIVNVNTVGYKRLDTKFEDLIRKSMKGDSFPINDKKTNIGTGSRATEGVRCFNQGSLIKTDKNSNLAIDGKGLFRVIKNDNTYAYTRNGQFNVDSSGKLVDSNGNILDMQFIGNNNYSNIGLKDNNFIINELGEVFVNDKKVANINTYKSDGNMDFLSIGDNLYYPKKGTKISIEKNRNIMQGYTEMSNVNLVEEMTDLMTTQRAFQLTSKSFKVADDMWSMINNLQSR</sequence>
<keyword evidence="6" id="KW-0969">Cilium</keyword>
<feature type="domain" description="Flagellar hook protein FlgE/F/G-like D1" evidence="5">
    <location>
        <begin position="91"/>
        <end position="160"/>
    </location>
</feature>
<evidence type="ECO:0000259" key="4">
    <source>
        <dbReference type="Pfam" id="PF06429"/>
    </source>
</evidence>
<accession>A0ABS4F1D8</accession>
<keyword evidence="6" id="KW-0966">Cell projection</keyword>
<keyword evidence="2" id="KW-0975">Bacterial flagellum</keyword>
<dbReference type="InterPro" id="IPR037925">
    <property type="entry name" value="FlgE/F/G-like"/>
</dbReference>
<evidence type="ECO:0000259" key="5">
    <source>
        <dbReference type="Pfam" id="PF22692"/>
    </source>
</evidence>
<evidence type="ECO:0000313" key="6">
    <source>
        <dbReference type="EMBL" id="MBP1890070.1"/>
    </source>
</evidence>
<reference evidence="6 7" key="1">
    <citation type="submission" date="2021-03" db="EMBL/GenBank/DDBJ databases">
        <title>Genomic Encyclopedia of Type Strains, Phase IV (KMG-IV): sequencing the most valuable type-strain genomes for metagenomic binning, comparative biology and taxonomic classification.</title>
        <authorList>
            <person name="Goeker M."/>
        </authorList>
    </citation>
    <scope>NUCLEOTIDE SEQUENCE [LARGE SCALE GENOMIC DNA]</scope>
    <source>
        <strain evidence="6 7">DSM 3984</strain>
    </source>
</reference>
<gene>
    <name evidence="6" type="ORF">J2Z53_001654</name>
</gene>
<dbReference type="Pfam" id="PF00460">
    <property type="entry name" value="Flg_bb_rod"/>
    <property type="match status" value="1"/>
</dbReference>
<dbReference type="InterPro" id="IPR020013">
    <property type="entry name" value="Flagellar_FlgE/F/G"/>
</dbReference>
<keyword evidence="6" id="KW-0282">Flagellum</keyword>
<organism evidence="6 7">
    <name type="scientific">Clostridium moniliforme</name>
    <dbReference type="NCBI Taxonomy" id="39489"/>
    <lineage>
        <taxon>Bacteria</taxon>
        <taxon>Bacillati</taxon>
        <taxon>Bacillota</taxon>
        <taxon>Clostridia</taxon>
        <taxon>Eubacteriales</taxon>
        <taxon>Clostridiaceae</taxon>
        <taxon>Clostridium</taxon>
    </lineage>
</organism>
<comment type="similarity">
    <text evidence="1 2">Belongs to the flagella basal body rod proteins family.</text>
</comment>
<dbReference type="Pfam" id="PF22692">
    <property type="entry name" value="LlgE_F_G_D1"/>
    <property type="match status" value="1"/>
</dbReference>
<dbReference type="NCBIfam" id="TIGR03506">
    <property type="entry name" value="FlgEFG_subfam"/>
    <property type="match status" value="1"/>
</dbReference>
<feature type="domain" description="Flagellar basal body rod protein N-terminal" evidence="3">
    <location>
        <begin position="5"/>
        <end position="35"/>
    </location>
</feature>
<dbReference type="Pfam" id="PF06429">
    <property type="entry name" value="Flg_bbr_C"/>
    <property type="match status" value="1"/>
</dbReference>
<evidence type="ECO:0000256" key="1">
    <source>
        <dbReference type="ARBA" id="ARBA00009677"/>
    </source>
</evidence>
<dbReference type="InterPro" id="IPR010930">
    <property type="entry name" value="Flg_bb/hook_C_dom"/>
</dbReference>
<protein>
    <submittedName>
        <fullName evidence="6">Flagellar basal-body rod protein FlgG</fullName>
    </submittedName>
</protein>
<dbReference type="PANTHER" id="PTHR30435">
    <property type="entry name" value="FLAGELLAR PROTEIN"/>
    <property type="match status" value="1"/>
</dbReference>
<feature type="domain" description="Flagellar basal-body/hook protein C-terminal" evidence="4">
    <location>
        <begin position="205"/>
        <end position="250"/>
    </location>
</feature>
<dbReference type="InterPro" id="IPR001444">
    <property type="entry name" value="Flag_bb_rod_N"/>
</dbReference>